<dbReference type="AlphaFoldDB" id="A0A6C0HYI4"/>
<reference evidence="1" key="1">
    <citation type="journal article" date="2020" name="Nature">
        <title>Giant virus diversity and host interactions through global metagenomics.</title>
        <authorList>
            <person name="Schulz F."/>
            <person name="Roux S."/>
            <person name="Paez-Espino D."/>
            <person name="Jungbluth S."/>
            <person name="Walsh D.A."/>
            <person name="Denef V.J."/>
            <person name="McMahon K.D."/>
            <person name="Konstantinidis K.T."/>
            <person name="Eloe-Fadrosh E.A."/>
            <person name="Kyrpides N.C."/>
            <person name="Woyke T."/>
        </authorList>
    </citation>
    <scope>NUCLEOTIDE SEQUENCE</scope>
    <source>
        <strain evidence="1">GVMAG-M-3300023184-178</strain>
    </source>
</reference>
<proteinExistence type="predicted"/>
<accession>A0A6C0HYI4</accession>
<protein>
    <submittedName>
        <fullName evidence="1">Uncharacterized protein</fullName>
    </submittedName>
</protein>
<name>A0A6C0HYI4_9ZZZZ</name>
<sequence>MTTLAYKQYCNIPFSSGSYASGPIMGPISHQAPGQMPYHSYGILAGIHPNPPQFGVADGASQFSNARRQYARTAWSMEASKTGTDMYSPLKPTSVFNAGTQKSYLLSQSTKYIAPTSSALFTSTRKARAVGQSSYKQGLPSSAPLTYKNYNTNDVRTALKSVRGGGCVAPRKKGAISNTSLANNGRGAGWGEIVRQTY</sequence>
<evidence type="ECO:0000313" key="1">
    <source>
        <dbReference type="EMBL" id="QHT84903.1"/>
    </source>
</evidence>
<dbReference type="EMBL" id="MN740028">
    <property type="protein sequence ID" value="QHT84903.1"/>
    <property type="molecule type" value="Genomic_DNA"/>
</dbReference>
<organism evidence="1">
    <name type="scientific">viral metagenome</name>
    <dbReference type="NCBI Taxonomy" id="1070528"/>
    <lineage>
        <taxon>unclassified sequences</taxon>
        <taxon>metagenomes</taxon>
        <taxon>organismal metagenomes</taxon>
    </lineage>
</organism>